<protein>
    <submittedName>
        <fullName evidence="1">Uncharacterized protein</fullName>
    </submittedName>
</protein>
<gene>
    <name evidence="1" type="ORF">NUW54_g9267</name>
</gene>
<keyword evidence="2" id="KW-1185">Reference proteome</keyword>
<comment type="caution">
    <text evidence="1">The sequence shown here is derived from an EMBL/GenBank/DDBJ whole genome shotgun (WGS) entry which is preliminary data.</text>
</comment>
<name>A0ACC1P8J2_9APHY</name>
<proteinExistence type="predicted"/>
<organism evidence="1 2">
    <name type="scientific">Trametes sanguinea</name>
    <dbReference type="NCBI Taxonomy" id="158606"/>
    <lineage>
        <taxon>Eukaryota</taxon>
        <taxon>Fungi</taxon>
        <taxon>Dikarya</taxon>
        <taxon>Basidiomycota</taxon>
        <taxon>Agaricomycotina</taxon>
        <taxon>Agaricomycetes</taxon>
        <taxon>Polyporales</taxon>
        <taxon>Polyporaceae</taxon>
        <taxon>Trametes</taxon>
    </lineage>
</organism>
<accession>A0ACC1P8J2</accession>
<dbReference type="Proteomes" id="UP001144978">
    <property type="component" value="Unassembled WGS sequence"/>
</dbReference>
<evidence type="ECO:0000313" key="2">
    <source>
        <dbReference type="Proteomes" id="UP001144978"/>
    </source>
</evidence>
<dbReference type="EMBL" id="JANSHE010003050">
    <property type="protein sequence ID" value="KAJ2987968.1"/>
    <property type="molecule type" value="Genomic_DNA"/>
</dbReference>
<sequence length="259" mass="28539">MDATVLAEVAEDNQRNQPIDRPHPEPEASSSSATAPLKRSASQAFEDVPESNSTSRKRVREENEEVEADDENGGTSCPACRTVSTSVSFSRPLQTVVDTLLRHAPGKARSASERMQADAIYHPGVHLRIPSPRQVSPEPNVPAASSIYVRPCPHCLPGNQWGWRCPQPIADPDTDPAHAWLLEEGNPPGHGVCGNWYGVFHYNRAAFSDQHPPARTFWHYKRRRPQDVISAKCRSAASAFPRDASPRRSPSNIRTVSPT</sequence>
<reference evidence="1" key="1">
    <citation type="submission" date="2022-08" db="EMBL/GenBank/DDBJ databases">
        <title>Genome Sequence of Pycnoporus sanguineus.</title>
        <authorList>
            <person name="Buettner E."/>
        </authorList>
    </citation>
    <scope>NUCLEOTIDE SEQUENCE</scope>
    <source>
        <strain evidence="1">CG-C14</strain>
    </source>
</reference>
<evidence type="ECO:0000313" key="1">
    <source>
        <dbReference type="EMBL" id="KAJ2987968.1"/>
    </source>
</evidence>